<proteinExistence type="predicted"/>
<evidence type="ECO:0000313" key="2">
    <source>
        <dbReference type="Proteomes" id="UP000588068"/>
    </source>
</evidence>
<protein>
    <submittedName>
        <fullName evidence="1">Uncharacterized protein</fullName>
    </submittedName>
</protein>
<dbReference type="AlphaFoldDB" id="A0A841HS69"/>
<dbReference type="EMBL" id="JACHHZ010000006">
    <property type="protein sequence ID" value="MBB6095736.1"/>
    <property type="molecule type" value="Genomic_DNA"/>
</dbReference>
<comment type="caution">
    <text evidence="1">The sequence shown here is derived from an EMBL/GenBank/DDBJ whole genome shotgun (WGS) entry which is preliminary data.</text>
</comment>
<evidence type="ECO:0000313" key="1">
    <source>
        <dbReference type="EMBL" id="MBB6095736.1"/>
    </source>
</evidence>
<dbReference type="RefSeq" id="WP_184335132.1">
    <property type="nucleotide sequence ID" value="NZ_JACHHZ010000006.1"/>
</dbReference>
<organism evidence="1 2">
    <name type="scientific">Povalibacter uvarum</name>
    <dbReference type="NCBI Taxonomy" id="732238"/>
    <lineage>
        <taxon>Bacteria</taxon>
        <taxon>Pseudomonadati</taxon>
        <taxon>Pseudomonadota</taxon>
        <taxon>Gammaproteobacteria</taxon>
        <taxon>Steroidobacterales</taxon>
        <taxon>Steroidobacteraceae</taxon>
        <taxon>Povalibacter</taxon>
    </lineage>
</organism>
<name>A0A841HS69_9GAMM</name>
<sequence>MKHSGTLAIVLVAMLPLTGCDWIRSKLHPPPKLQFAEAGERYLQKPDFARIEHEFPLAPADLMKLTPENIANYSQEQVDQIYARLTAGPIPDAAFDGALFFPKNSKRDRRISEIVGGLPGLAVELKSQKLETLGAQLWRGKVFDRDTRILRNRIEDLAALKPIIDDDLSTIEKINVGGKDQWLLFPAKLYCGQSLIDSRRESIIIDYAFTDELPGYRERPDYLAGRNGFQIRDEIRMVRPGFYLGRAYAGKAFLLNFTLYNHEIAGSQSDAFVDTGKVAEDCWIGTQERKLMASAS</sequence>
<gene>
    <name evidence="1" type="ORF">HNQ60_004627</name>
</gene>
<reference evidence="1 2" key="1">
    <citation type="submission" date="2020-08" db="EMBL/GenBank/DDBJ databases">
        <title>Genomic Encyclopedia of Type Strains, Phase IV (KMG-IV): sequencing the most valuable type-strain genomes for metagenomic binning, comparative biology and taxonomic classification.</title>
        <authorList>
            <person name="Goeker M."/>
        </authorList>
    </citation>
    <scope>NUCLEOTIDE SEQUENCE [LARGE SCALE GENOMIC DNA]</scope>
    <source>
        <strain evidence="1 2">DSM 26723</strain>
    </source>
</reference>
<keyword evidence="2" id="KW-1185">Reference proteome</keyword>
<accession>A0A841HS69</accession>
<dbReference type="Proteomes" id="UP000588068">
    <property type="component" value="Unassembled WGS sequence"/>
</dbReference>